<sequence length="272" mass="29354">MSGDDAAAAAWAKALEILDEEIHLQEALGGKGNTSDHGSHTVASALSRVRARLSRASESPPTATESVEEMATYRLEVNSHIAGPDLTARLGTILLGRPVTADDVEAMGMEGVDESWGAPPEVYANVTDDAWRTFEDWSIVCFSAKGRPVGIGATLADTLAAMMSGAEGGSPFDLYEIPDDDDLTTLYQYHPDFGMHTSRRFGVTTPVLTRDDITEAIETSTPETLADKLLDVLGTDHEGDLNVWPSALMRDDNGEPVPGRWRTLRQIVRENG</sequence>
<accession>A0A552WVT8</accession>
<organism evidence="1 2">
    <name type="scientific">Georgenia yuyongxinii</name>
    <dbReference type="NCBI Taxonomy" id="2589797"/>
    <lineage>
        <taxon>Bacteria</taxon>
        <taxon>Bacillati</taxon>
        <taxon>Actinomycetota</taxon>
        <taxon>Actinomycetes</taxon>
        <taxon>Micrococcales</taxon>
        <taxon>Bogoriellaceae</taxon>
        <taxon>Georgenia</taxon>
    </lineage>
</organism>
<gene>
    <name evidence="1" type="ORF">FJ693_05660</name>
</gene>
<comment type="caution">
    <text evidence="1">The sequence shown here is derived from an EMBL/GenBank/DDBJ whole genome shotgun (WGS) entry which is preliminary data.</text>
</comment>
<dbReference type="AlphaFoldDB" id="A0A552WVT8"/>
<reference evidence="1 2" key="1">
    <citation type="submission" date="2019-07" db="EMBL/GenBank/DDBJ databases">
        <title>Georgenia wutianyii sp. nov. and Georgenia *** sp. nov. isolated from plateau pika (Ochotona curzoniae) in the Qinghai-Tibet plateau of China.</title>
        <authorList>
            <person name="Tian Z."/>
        </authorList>
    </citation>
    <scope>NUCLEOTIDE SEQUENCE [LARGE SCALE GENOMIC DNA]</scope>
    <source>
        <strain evidence="1 2">Z446</strain>
    </source>
</reference>
<name>A0A552WVT8_9MICO</name>
<dbReference type="EMBL" id="VJXR01000010">
    <property type="protein sequence ID" value="TRW46413.1"/>
    <property type="molecule type" value="Genomic_DNA"/>
</dbReference>
<evidence type="ECO:0000313" key="1">
    <source>
        <dbReference type="EMBL" id="TRW46413.1"/>
    </source>
</evidence>
<protein>
    <submittedName>
        <fullName evidence="1">Uncharacterized protein</fullName>
    </submittedName>
</protein>
<dbReference type="Proteomes" id="UP000318693">
    <property type="component" value="Unassembled WGS sequence"/>
</dbReference>
<proteinExistence type="predicted"/>
<evidence type="ECO:0000313" key="2">
    <source>
        <dbReference type="Proteomes" id="UP000318693"/>
    </source>
</evidence>
<dbReference type="RefSeq" id="WP_143417557.1">
    <property type="nucleotide sequence ID" value="NZ_VJXR01000010.1"/>
</dbReference>
<keyword evidence="2" id="KW-1185">Reference proteome</keyword>